<proteinExistence type="predicted"/>
<evidence type="ECO:0000256" key="1">
    <source>
        <dbReference type="SAM" id="MobiDB-lite"/>
    </source>
</evidence>
<evidence type="ECO:0000313" key="3">
    <source>
        <dbReference type="EMBL" id="EEH06919.1"/>
    </source>
</evidence>
<evidence type="ECO:0000313" key="4">
    <source>
        <dbReference type="Proteomes" id="UP000001631"/>
    </source>
</evidence>
<reference evidence="3" key="1">
    <citation type="submission" date="2009-02" db="EMBL/GenBank/DDBJ databases">
        <title>The Genome Sequence of Ajellomyces capsulatus strain G186AR.</title>
        <authorList>
            <consortium name="The Broad Institute Genome Sequencing Platform"/>
            <person name="Champion M."/>
            <person name="Cuomo C."/>
            <person name="Ma L.-J."/>
            <person name="Henn M.R."/>
            <person name="Sil A."/>
            <person name="Goldman B."/>
            <person name="Young S.K."/>
            <person name="Kodira C.D."/>
            <person name="Zeng Q."/>
            <person name="Koehrsen M."/>
            <person name="Alvarado L."/>
            <person name="Berlin A."/>
            <person name="Borenstein D."/>
            <person name="Chen Z."/>
            <person name="Engels R."/>
            <person name="Freedman E."/>
            <person name="Gellesch M."/>
            <person name="Goldberg J."/>
            <person name="Griggs A."/>
            <person name="Gujja S."/>
            <person name="Heiman D."/>
            <person name="Hepburn T."/>
            <person name="Howarth C."/>
            <person name="Jen D."/>
            <person name="Larson L."/>
            <person name="Lewis B."/>
            <person name="Mehta T."/>
            <person name="Park D."/>
            <person name="Pearson M."/>
            <person name="Roberts A."/>
            <person name="Saif S."/>
            <person name="Shea T."/>
            <person name="Shenoy N."/>
            <person name="Sisk P."/>
            <person name="Stolte C."/>
            <person name="Sykes S."/>
            <person name="Walk T."/>
            <person name="White J."/>
            <person name="Yandava C."/>
            <person name="Klein B."/>
            <person name="McEwen J.G."/>
            <person name="Puccia R."/>
            <person name="Goldman G.H."/>
            <person name="Felipe M.S."/>
            <person name="Nino-Vega G."/>
            <person name="San-Blas G."/>
            <person name="Taylor J."/>
            <person name="Mendoza L."/>
            <person name="Galagan J."/>
            <person name="Nusbaum C."/>
            <person name="Birren B."/>
        </authorList>
    </citation>
    <scope>NUCLEOTIDE SEQUENCE</scope>
    <source>
        <strain evidence="3">G186AR</strain>
    </source>
</reference>
<dbReference type="AlphaFoldDB" id="C0NPQ9"/>
<feature type="region of interest" description="Disordered" evidence="1">
    <location>
        <begin position="1"/>
        <end position="21"/>
    </location>
</feature>
<dbReference type="HOGENOM" id="CLU_1142334_0_0_1"/>
<feature type="transmembrane region" description="Helical" evidence="2">
    <location>
        <begin position="152"/>
        <end position="181"/>
    </location>
</feature>
<feature type="region of interest" description="Disordered" evidence="1">
    <location>
        <begin position="223"/>
        <end position="243"/>
    </location>
</feature>
<dbReference type="GeneID" id="69038155"/>
<dbReference type="Proteomes" id="UP000001631">
    <property type="component" value="Unassembled WGS sequence"/>
</dbReference>
<keyword evidence="2" id="KW-1133">Transmembrane helix</keyword>
<organism evidence="3 4">
    <name type="scientific">Ajellomyces capsulatus (strain G186AR / H82 / ATCC MYA-2454 / RMSCC 2432)</name>
    <name type="common">Darling's disease fungus</name>
    <name type="synonym">Histoplasma capsulatum</name>
    <dbReference type="NCBI Taxonomy" id="447093"/>
    <lineage>
        <taxon>Eukaryota</taxon>
        <taxon>Fungi</taxon>
        <taxon>Dikarya</taxon>
        <taxon>Ascomycota</taxon>
        <taxon>Pezizomycotina</taxon>
        <taxon>Eurotiomycetes</taxon>
        <taxon>Eurotiomycetidae</taxon>
        <taxon>Onygenales</taxon>
        <taxon>Ajellomycetaceae</taxon>
        <taxon>Histoplasma</taxon>
    </lineage>
</organism>
<feature type="transmembrane region" description="Helical" evidence="2">
    <location>
        <begin position="85"/>
        <end position="106"/>
    </location>
</feature>
<keyword evidence="2" id="KW-0472">Membrane</keyword>
<dbReference type="EMBL" id="GG663368">
    <property type="protein sequence ID" value="EEH06919.1"/>
    <property type="molecule type" value="Genomic_DNA"/>
</dbReference>
<feature type="transmembrane region" description="Helical" evidence="2">
    <location>
        <begin position="113"/>
        <end position="132"/>
    </location>
</feature>
<dbReference type="InParanoid" id="C0NPQ9"/>
<evidence type="ECO:0000256" key="2">
    <source>
        <dbReference type="SAM" id="Phobius"/>
    </source>
</evidence>
<dbReference type="RefSeq" id="XP_045287400.1">
    <property type="nucleotide sequence ID" value="XM_045432188.1"/>
</dbReference>
<keyword evidence="2" id="KW-0812">Transmembrane</keyword>
<gene>
    <name evidence="3" type="ORF">HCBG_05139</name>
</gene>
<protein>
    <recommendedName>
        <fullName evidence="5">MARVEL domain-containing protein</fullName>
    </recommendedName>
</protein>
<accession>C0NPQ9</accession>
<keyword evidence="4" id="KW-1185">Reference proteome</keyword>
<name>C0NPQ9_AJECG</name>
<feature type="transmembrane region" description="Helical" evidence="2">
    <location>
        <begin position="47"/>
        <end position="70"/>
    </location>
</feature>
<evidence type="ECO:0008006" key="5">
    <source>
        <dbReference type="Google" id="ProtNLM"/>
    </source>
</evidence>
<sequence>MDHDTENTPLLSNSDAGPPDVNEQTYVTLSRNPAAAIFHRTTVALTWLSIGLSVSTFAFVFAVMIIYQIWHGSNLNSITRESCAWLMLLGMATALISFLNLVCLYVRRKAMPLVLNLVIDPIVIFYSFGWSVTGLVENSPWCEPECDGTTKWIQLLAGIGLSFALGLGLTHLALFLMRCVLAVRWVFEQRRNSSGPFLRIPTGQFTVEFTIRLLRQDNAVVPQSADGDQRNENITEEESRALA</sequence>
<feature type="compositionally biased region" description="Basic and acidic residues" evidence="1">
    <location>
        <begin position="227"/>
        <end position="243"/>
    </location>
</feature>